<gene>
    <name evidence="2" type="ORF">GNP93_11210</name>
</gene>
<proteinExistence type="predicted"/>
<keyword evidence="1" id="KW-1133">Transmembrane helix</keyword>
<dbReference type="RefSeq" id="WP_054797654.1">
    <property type="nucleotide sequence ID" value="NZ_JARTHJ010000029.1"/>
</dbReference>
<keyword evidence="1" id="KW-0472">Membrane</keyword>
<name>A0A7X3CTM5_9BACL</name>
<feature type="transmembrane region" description="Helical" evidence="1">
    <location>
        <begin position="97"/>
        <end position="115"/>
    </location>
</feature>
<protein>
    <recommendedName>
        <fullName evidence="4">DUF5683 domain-containing protein</fullName>
    </recommendedName>
</protein>
<sequence length="156" mass="17387">MPKKIPLESLFWCIAFPGFGQFLNGQYFKGIILIALEFAINMGANLNTTIIESFQGRIQLSIEHTDYQWLMFYPCVYMFGIWDAYKHAGGGKSPNATFPFVFCAFFATVGVVYSPNFRIAGVLLGPVWLPMLFAFIGVFFGLGIKRLLDGKAKGSA</sequence>
<comment type="caution">
    <text evidence="2">The sequence shown here is derived from an EMBL/GenBank/DDBJ whole genome shotgun (WGS) entry which is preliminary data.</text>
</comment>
<dbReference type="Proteomes" id="UP000450917">
    <property type="component" value="Unassembled WGS sequence"/>
</dbReference>
<feature type="transmembrane region" description="Helical" evidence="1">
    <location>
        <begin position="67"/>
        <end position="85"/>
    </location>
</feature>
<evidence type="ECO:0000256" key="1">
    <source>
        <dbReference type="SAM" id="Phobius"/>
    </source>
</evidence>
<evidence type="ECO:0000313" key="2">
    <source>
        <dbReference type="EMBL" id="MUG71247.1"/>
    </source>
</evidence>
<evidence type="ECO:0008006" key="4">
    <source>
        <dbReference type="Google" id="ProtNLM"/>
    </source>
</evidence>
<keyword evidence="3" id="KW-1185">Reference proteome</keyword>
<keyword evidence="1" id="KW-0812">Transmembrane</keyword>
<feature type="transmembrane region" description="Helical" evidence="1">
    <location>
        <begin position="127"/>
        <end position="148"/>
    </location>
</feature>
<accession>A0A7X3CTM5</accession>
<reference evidence="2 3" key="1">
    <citation type="submission" date="2019-11" db="EMBL/GenBank/DDBJ databases">
        <title>Draft genome sequences of five Paenibacillus species of dairy origin.</title>
        <authorList>
            <person name="Olajide A.M."/>
            <person name="Chen S."/>
            <person name="Lapointe G."/>
        </authorList>
    </citation>
    <scope>NUCLEOTIDE SEQUENCE [LARGE SCALE GENOMIC DNA]</scope>
    <source>
        <strain evidence="2 3">2CS3</strain>
    </source>
</reference>
<organism evidence="2 3">
    <name type="scientific">Paenibacillus validus</name>
    <dbReference type="NCBI Taxonomy" id="44253"/>
    <lineage>
        <taxon>Bacteria</taxon>
        <taxon>Bacillati</taxon>
        <taxon>Bacillota</taxon>
        <taxon>Bacilli</taxon>
        <taxon>Bacillales</taxon>
        <taxon>Paenibacillaceae</taxon>
        <taxon>Paenibacillus</taxon>
    </lineage>
</organism>
<dbReference type="EMBL" id="WNZX01000008">
    <property type="protein sequence ID" value="MUG71247.1"/>
    <property type="molecule type" value="Genomic_DNA"/>
</dbReference>
<dbReference type="AlphaFoldDB" id="A0A7X3CTM5"/>
<evidence type="ECO:0000313" key="3">
    <source>
        <dbReference type="Proteomes" id="UP000450917"/>
    </source>
</evidence>